<dbReference type="Proteomes" id="UP000054549">
    <property type="component" value="Unassembled WGS sequence"/>
</dbReference>
<dbReference type="InterPro" id="IPR018827">
    <property type="entry name" value="YTP1_C"/>
</dbReference>
<dbReference type="PANTHER" id="PTHR31685:SF2">
    <property type="entry name" value="PROTEIN YTP1"/>
    <property type="match status" value="1"/>
</dbReference>
<feature type="transmembrane region" description="Helical" evidence="2">
    <location>
        <begin position="354"/>
        <end position="373"/>
    </location>
</feature>
<feature type="region of interest" description="Disordered" evidence="1">
    <location>
        <begin position="319"/>
        <end position="338"/>
    </location>
</feature>
<keyword evidence="2" id="KW-0812">Transmembrane</keyword>
<dbReference type="OrthoDB" id="4137487at2759"/>
<feature type="domain" description="DUF2427" evidence="3">
    <location>
        <begin position="29"/>
        <end position="120"/>
    </location>
</feature>
<keyword evidence="6" id="KW-1185">Reference proteome</keyword>
<evidence type="ECO:0000313" key="6">
    <source>
        <dbReference type="Proteomes" id="UP000054549"/>
    </source>
</evidence>
<dbReference type="EMBL" id="KN818226">
    <property type="protein sequence ID" value="KIL69169.1"/>
    <property type="molecule type" value="Genomic_DNA"/>
</dbReference>
<dbReference type="Pfam" id="PF10355">
    <property type="entry name" value="Ytp1"/>
    <property type="match status" value="1"/>
</dbReference>
<dbReference type="AlphaFoldDB" id="A0A0C2TPM8"/>
<dbReference type="CDD" id="cd08760">
    <property type="entry name" value="Cyt_b561_FRRS1_like"/>
    <property type="match status" value="1"/>
</dbReference>
<protein>
    <recommendedName>
        <fullName evidence="7">Integral membrane protein</fullName>
    </recommendedName>
</protein>
<sequence>MTDEAYIEISSKLVFAHEHHEDLSAEALSAPVDSILWIHIFLQAAVWGVLFPIGMVLGLSRSRYHVPLQSTGFALTFAGYFLGHGHKGRQFPPSAHGHFSNFLLLPILLQLSLGVYLKLHIHEKTLRPYAVMAHGIVGKSYPILGWVQMVFGALAFGGFCRGGHLGQCLAHFIMGGAFIAYGALMTILLLAGEAWLRYTGRSPEWWDSWVIMLWVNVNTFTEHHGDVWSVKDLQHTTLGVLWWAGGLLGIFLARNNQRNVVPSIILMMTGWAMSSHAQALMISTKVHSIFGYTLMAAGLTRLIEICFLPAFPSPSPLRPQTVAATDDDNNSDNTLNDERPIPQYYAMKEKTTKAFRHLTPFLLVSAGLLFMSATDEELKNVHDHEIDHVTYVLIMYSLAFIIYFFINFLINLYKTSGRNAASHSNSHHGTEEGGIELRTPLTGRAQGGKWYARVNTEVEGSGSGPINLDDGAAAARHVIGDDED</sequence>
<organism evidence="5 6">
    <name type="scientific">Amanita muscaria (strain Koide BX008)</name>
    <dbReference type="NCBI Taxonomy" id="946122"/>
    <lineage>
        <taxon>Eukaryota</taxon>
        <taxon>Fungi</taxon>
        <taxon>Dikarya</taxon>
        <taxon>Basidiomycota</taxon>
        <taxon>Agaricomycotina</taxon>
        <taxon>Agaricomycetes</taxon>
        <taxon>Agaricomycetidae</taxon>
        <taxon>Agaricales</taxon>
        <taxon>Pluteineae</taxon>
        <taxon>Amanitaceae</taxon>
        <taxon>Amanita</taxon>
    </lineage>
</organism>
<accession>A0A0C2TPM8</accession>
<keyword evidence="2" id="KW-1133">Transmembrane helix</keyword>
<dbReference type="Pfam" id="PF10348">
    <property type="entry name" value="DUF2427"/>
    <property type="match status" value="1"/>
</dbReference>
<feature type="transmembrane region" description="Helical" evidence="2">
    <location>
        <begin position="64"/>
        <end position="82"/>
    </location>
</feature>
<dbReference type="HOGENOM" id="CLU_034579_1_0_1"/>
<evidence type="ECO:0000256" key="1">
    <source>
        <dbReference type="SAM" id="MobiDB-lite"/>
    </source>
</evidence>
<evidence type="ECO:0000259" key="4">
    <source>
        <dbReference type="Pfam" id="PF10355"/>
    </source>
</evidence>
<feature type="domain" description="Protein YTP1-like C-terminal" evidence="4">
    <location>
        <begin position="145"/>
        <end position="413"/>
    </location>
</feature>
<feature type="transmembrane region" description="Helical" evidence="2">
    <location>
        <begin position="171"/>
        <end position="192"/>
    </location>
</feature>
<feature type="transmembrane region" description="Helical" evidence="2">
    <location>
        <begin position="393"/>
        <end position="413"/>
    </location>
</feature>
<evidence type="ECO:0000256" key="2">
    <source>
        <dbReference type="SAM" id="Phobius"/>
    </source>
</evidence>
<reference evidence="5 6" key="1">
    <citation type="submission" date="2014-04" db="EMBL/GenBank/DDBJ databases">
        <title>Evolutionary Origins and Diversification of the Mycorrhizal Mutualists.</title>
        <authorList>
            <consortium name="DOE Joint Genome Institute"/>
            <consortium name="Mycorrhizal Genomics Consortium"/>
            <person name="Kohler A."/>
            <person name="Kuo A."/>
            <person name="Nagy L.G."/>
            <person name="Floudas D."/>
            <person name="Copeland A."/>
            <person name="Barry K.W."/>
            <person name="Cichocki N."/>
            <person name="Veneault-Fourrey C."/>
            <person name="LaButti K."/>
            <person name="Lindquist E.A."/>
            <person name="Lipzen A."/>
            <person name="Lundell T."/>
            <person name="Morin E."/>
            <person name="Murat C."/>
            <person name="Riley R."/>
            <person name="Ohm R."/>
            <person name="Sun H."/>
            <person name="Tunlid A."/>
            <person name="Henrissat B."/>
            <person name="Grigoriev I.V."/>
            <person name="Hibbett D.S."/>
            <person name="Martin F."/>
        </authorList>
    </citation>
    <scope>NUCLEOTIDE SEQUENCE [LARGE SCALE GENOMIC DNA]</scope>
    <source>
        <strain evidence="5 6">Koide BX008</strain>
    </source>
</reference>
<evidence type="ECO:0008006" key="7">
    <source>
        <dbReference type="Google" id="ProtNLM"/>
    </source>
</evidence>
<dbReference type="InParanoid" id="A0A0C2TPM8"/>
<name>A0A0C2TPM8_AMAMK</name>
<feature type="transmembrane region" description="Helical" evidence="2">
    <location>
        <begin position="102"/>
        <end position="119"/>
    </location>
</feature>
<evidence type="ECO:0000259" key="3">
    <source>
        <dbReference type="Pfam" id="PF10348"/>
    </source>
</evidence>
<gene>
    <name evidence="5" type="ORF">M378DRAFT_190396</name>
</gene>
<dbReference type="STRING" id="946122.A0A0C2TPM8"/>
<evidence type="ECO:0000313" key="5">
    <source>
        <dbReference type="EMBL" id="KIL69169.1"/>
    </source>
</evidence>
<proteinExistence type="predicted"/>
<dbReference type="InterPro" id="IPR018825">
    <property type="entry name" value="DUF2427"/>
</dbReference>
<keyword evidence="2" id="KW-0472">Membrane</keyword>
<dbReference type="PANTHER" id="PTHR31685">
    <property type="entry name" value="INTEGRAL MEMBRANE PROTEIN (AFU_ORTHOLOGUE AFUA_6G12730)-RELATED"/>
    <property type="match status" value="1"/>
</dbReference>
<feature type="transmembrane region" description="Helical" evidence="2">
    <location>
        <begin position="140"/>
        <end position="159"/>
    </location>
</feature>
<feature type="transmembrane region" description="Helical" evidence="2">
    <location>
        <begin position="36"/>
        <end position="57"/>
    </location>
</feature>